<sequence>MKPGQCVGFFLGLNMDTAQQVVAASLGWGDIAKIVLASGVVAALIGIAKDSFFRYRDRLKDAEFSAIEVIAKLDLYALNSRRNIREYYELSSPLNPHNDYQNWPGCNYPDLDISNDVLKKLSAEHASDVAWLSTEKALAGEYLHAVYDESYDPTKVHDHKAEVVGFFGYEAFLLAEKLRTKYRLKSFGQRWGVSDGFPDLQSYWNETKKEIAKRSSSQNSKCLSTGE</sequence>
<dbReference type="Proteomes" id="UP000029719">
    <property type="component" value="Unassembled WGS sequence"/>
</dbReference>
<reference evidence="2 3" key="1">
    <citation type="submission" date="2014-09" db="EMBL/GenBank/DDBJ databases">
        <title>Genome sequence of Pseudomonas lutea strain DSM 17257T.</title>
        <authorList>
            <person name="Kwak Y."/>
            <person name="Shin J.-H."/>
        </authorList>
    </citation>
    <scope>NUCLEOTIDE SEQUENCE [LARGE SCALE GENOMIC DNA]</scope>
    <source>
        <strain evidence="2 3">DSM 17257</strain>
    </source>
</reference>
<name>A0A9X0ED52_9PSED</name>
<evidence type="ECO:0000313" key="3">
    <source>
        <dbReference type="Proteomes" id="UP000029719"/>
    </source>
</evidence>
<organism evidence="2 3">
    <name type="scientific">Pseudomonas lutea</name>
    <dbReference type="NCBI Taxonomy" id="243924"/>
    <lineage>
        <taxon>Bacteria</taxon>
        <taxon>Pseudomonadati</taxon>
        <taxon>Pseudomonadota</taxon>
        <taxon>Gammaproteobacteria</taxon>
        <taxon>Pseudomonadales</taxon>
        <taxon>Pseudomonadaceae</taxon>
        <taxon>Pseudomonas</taxon>
    </lineage>
</organism>
<keyword evidence="1" id="KW-0472">Membrane</keyword>
<evidence type="ECO:0000313" key="2">
    <source>
        <dbReference type="EMBL" id="KGF63636.1"/>
    </source>
</evidence>
<gene>
    <name evidence="2" type="ORF">LT42_17190</name>
</gene>
<feature type="transmembrane region" description="Helical" evidence="1">
    <location>
        <begin position="33"/>
        <end position="52"/>
    </location>
</feature>
<keyword evidence="1" id="KW-1133">Transmembrane helix</keyword>
<protein>
    <submittedName>
        <fullName evidence="2">Uncharacterized protein</fullName>
    </submittedName>
</protein>
<comment type="caution">
    <text evidence="2">The sequence shown here is derived from an EMBL/GenBank/DDBJ whole genome shotgun (WGS) entry which is preliminary data.</text>
</comment>
<proteinExistence type="predicted"/>
<dbReference type="AlphaFoldDB" id="A0A9X0ED52"/>
<dbReference type="EMBL" id="JRMB01000002">
    <property type="protein sequence ID" value="KGF63636.1"/>
    <property type="molecule type" value="Genomic_DNA"/>
</dbReference>
<accession>A0A9X0ED52</accession>
<evidence type="ECO:0000256" key="1">
    <source>
        <dbReference type="SAM" id="Phobius"/>
    </source>
</evidence>
<keyword evidence="1" id="KW-0812">Transmembrane</keyword>